<protein>
    <submittedName>
        <fullName evidence="1">2530_t:CDS:1</fullName>
    </submittedName>
</protein>
<evidence type="ECO:0000313" key="2">
    <source>
        <dbReference type="Proteomes" id="UP000789706"/>
    </source>
</evidence>
<organism evidence="1 2">
    <name type="scientific">Diversispora eburnea</name>
    <dbReference type="NCBI Taxonomy" id="1213867"/>
    <lineage>
        <taxon>Eukaryota</taxon>
        <taxon>Fungi</taxon>
        <taxon>Fungi incertae sedis</taxon>
        <taxon>Mucoromycota</taxon>
        <taxon>Glomeromycotina</taxon>
        <taxon>Glomeromycetes</taxon>
        <taxon>Diversisporales</taxon>
        <taxon>Diversisporaceae</taxon>
        <taxon>Diversispora</taxon>
    </lineage>
</organism>
<dbReference type="Proteomes" id="UP000789706">
    <property type="component" value="Unassembled WGS sequence"/>
</dbReference>
<reference evidence="1" key="1">
    <citation type="submission" date="2021-06" db="EMBL/GenBank/DDBJ databases">
        <authorList>
            <person name="Kallberg Y."/>
            <person name="Tangrot J."/>
            <person name="Rosling A."/>
        </authorList>
    </citation>
    <scope>NUCLEOTIDE SEQUENCE</scope>
    <source>
        <strain evidence="1">AZ414A</strain>
    </source>
</reference>
<comment type="caution">
    <text evidence="1">The sequence shown here is derived from an EMBL/GenBank/DDBJ whole genome shotgun (WGS) entry which is preliminary data.</text>
</comment>
<evidence type="ECO:0000313" key="1">
    <source>
        <dbReference type="EMBL" id="CAG8499412.1"/>
    </source>
</evidence>
<proteinExistence type="predicted"/>
<sequence>MKYQGLEFKGVVKVEFGEELVFETVARVGVDLEMYLLIFSL</sequence>
<accession>A0A9N9F093</accession>
<gene>
    <name evidence="1" type="ORF">DEBURN_LOCUS4596</name>
</gene>
<dbReference type="AlphaFoldDB" id="A0A9N9F093"/>
<keyword evidence="2" id="KW-1185">Reference proteome</keyword>
<dbReference type="EMBL" id="CAJVPK010000359">
    <property type="protein sequence ID" value="CAG8499412.1"/>
    <property type="molecule type" value="Genomic_DNA"/>
</dbReference>
<name>A0A9N9F093_9GLOM</name>